<keyword evidence="3" id="KW-1185">Reference proteome</keyword>
<name>A0AA40STC9_9NOST</name>
<dbReference type="RefSeq" id="WP_191756149.1">
    <property type="nucleotide sequence ID" value="NZ_VJXY01000002.1"/>
</dbReference>
<keyword evidence="2" id="KW-0255">Endonuclease</keyword>
<evidence type="ECO:0000259" key="1">
    <source>
        <dbReference type="Pfam" id="PF05685"/>
    </source>
</evidence>
<sequence>MNTVILNLEPIIHLTDEQFYQLCMANRDLNLELSATGEVIIVPPVGGESGTQEADFITDLNNWNRQTKLGKVFSSSTIFKLPNGANRSPDAAWVKLERWEALTTEERKKFPPLTPDFVIELRSETDRLKPLQDKMQEYLENGLRLGWLINPQDKQVEIYLPGQPVEVVAIPALLVGEEVLPGFELQV</sequence>
<comment type="caution">
    <text evidence="2">The sequence shown here is derived from an EMBL/GenBank/DDBJ whole genome shotgun (WGS) entry which is preliminary data.</text>
</comment>
<proteinExistence type="predicted"/>
<dbReference type="EMBL" id="VJXY01000002">
    <property type="protein sequence ID" value="MBD6614885.1"/>
    <property type="molecule type" value="Genomic_DNA"/>
</dbReference>
<dbReference type="Proteomes" id="UP001165986">
    <property type="component" value="Unassembled WGS sequence"/>
</dbReference>
<keyword evidence="2" id="KW-0540">Nuclease</keyword>
<accession>A0AA40STC9</accession>
<dbReference type="InterPro" id="IPR012296">
    <property type="entry name" value="Nuclease_put_TT1808"/>
</dbReference>
<dbReference type="Gene3D" id="3.90.1570.10">
    <property type="entry name" value="tt1808, chain A"/>
    <property type="match status" value="1"/>
</dbReference>
<dbReference type="SUPFAM" id="SSF52980">
    <property type="entry name" value="Restriction endonuclease-like"/>
    <property type="match status" value="1"/>
</dbReference>
<dbReference type="CDD" id="cd06260">
    <property type="entry name" value="DUF820-like"/>
    <property type="match status" value="1"/>
</dbReference>
<organism evidence="2 3">
    <name type="scientific">Komarekiella delphini-convector SJRDD-AB1</name>
    <dbReference type="NCBI Taxonomy" id="2593771"/>
    <lineage>
        <taxon>Bacteria</taxon>
        <taxon>Bacillati</taxon>
        <taxon>Cyanobacteriota</taxon>
        <taxon>Cyanophyceae</taxon>
        <taxon>Nostocales</taxon>
        <taxon>Nostocaceae</taxon>
        <taxon>Komarekiella</taxon>
        <taxon>Komarekiella delphini-convector</taxon>
    </lineage>
</organism>
<feature type="domain" description="Putative restriction endonuclease" evidence="1">
    <location>
        <begin position="17"/>
        <end position="187"/>
    </location>
</feature>
<keyword evidence="2" id="KW-0378">Hydrolase</keyword>
<gene>
    <name evidence="2" type="ORF">FNW02_03210</name>
</gene>
<evidence type="ECO:0000313" key="2">
    <source>
        <dbReference type="EMBL" id="MBD6614885.1"/>
    </source>
</evidence>
<dbReference type="PANTHER" id="PTHR34107">
    <property type="entry name" value="SLL0198 PROTEIN-RELATED"/>
    <property type="match status" value="1"/>
</dbReference>
<reference evidence="2" key="1">
    <citation type="submission" date="2019-07" db="EMBL/GenBank/DDBJ databases">
        <title>Toxilogical consequences of a new and cryptic species of cyanobacteria (Komarekiella delphini-convector) recovered from the epidermis of a bottlenose dolphin and 1500 ft. in the air.</title>
        <authorList>
            <person name="Brown A.O."/>
            <person name="Dvorak P."/>
            <person name="Villanueva C.D."/>
            <person name="Foss A.J."/>
            <person name="Garvey A.D."/>
            <person name="Gibson Q.A."/>
            <person name="Johansen J.R."/>
            <person name="Casamatta D.A."/>
        </authorList>
    </citation>
    <scope>NUCLEOTIDE SEQUENCE</scope>
    <source>
        <strain evidence="2">SJRDD-AB1</strain>
    </source>
</reference>
<dbReference type="InterPro" id="IPR011335">
    <property type="entry name" value="Restrct_endonuc-II-like"/>
</dbReference>
<evidence type="ECO:0000313" key="3">
    <source>
        <dbReference type="Proteomes" id="UP001165986"/>
    </source>
</evidence>
<dbReference type="Pfam" id="PF05685">
    <property type="entry name" value="Uma2"/>
    <property type="match status" value="1"/>
</dbReference>
<protein>
    <submittedName>
        <fullName evidence="2">Uma2 family endonuclease</fullName>
    </submittedName>
</protein>
<dbReference type="InterPro" id="IPR008538">
    <property type="entry name" value="Uma2"/>
</dbReference>
<dbReference type="GO" id="GO:0004519">
    <property type="term" value="F:endonuclease activity"/>
    <property type="evidence" value="ECO:0007669"/>
    <property type="project" value="UniProtKB-KW"/>
</dbReference>
<dbReference type="PANTHER" id="PTHR34107:SF6">
    <property type="entry name" value="SLR0981 PROTEIN"/>
    <property type="match status" value="1"/>
</dbReference>
<dbReference type="AlphaFoldDB" id="A0AA40STC9"/>